<sequence>MKRLRMHLPRTELGKIRAVALAFSLFQVLAALVQVVQAQNTGLEALAVAAGCALSGLMITTAVIGRVISPWEAPTVALLVFLVGIGLQDPLSVLGLCIAVVLTQSLYGRPAVTFLRALALVAAAPLVLIISPAADEDDVHRHLMSLVSLALLVMLFVPLMWTLRRGLEQAARQTAREHFLATLGRRLLGASRMDEVGALIRASADDMVKLTPGLVMVAAHVTRPTEADPVGDVRIFAVHSDQGLTVDDVELPWHVVFDLDGYEGLEEGVVVPLPAATTKVMMAAGLPRRDWYVVKPGVGSRDGEGIGVNWVVGGLPQTWATRWLRHKAVPPADFVENNRLLTAQKRLAEARTDLLADLQYQASHDEITELPNRSKFFHDLRLAAEHAQSSGTTTAVLVVDIDDFSAVNATHGHVTGDTLLVEMAERILEVLDGRGTAARIAGDEFAVVVHGLSNDLEAHRLAERLRDKLLAPLRLPDGELLATASIGLAVLVDGMTGTDVVQAAGMAAHAAKSRGRGRIEVYSDGRHGGIVQSKQLEEALPYALAQRQIVVHYQPIVDLGTSRPVGLEALARWAHPELGLLEASAFIGLAERTGWAGALGAHVLRSACAQWQELTSEGLAPQDLWVSVNVSACQVVDPTFAETLADVLTETGLPGHRLVLEVAESAMLERDDLRPGLAAVAALGVRVSLDDFTAAHASPGQLQTIPVHQVKIDGALTAARGEVQVEQLTDVITVLCDALGIETVIKAVEDPEQIAWARHHGVTLGQGFHYAPALSGDQLATWLVEQEPARAAG</sequence>
<keyword evidence="1" id="KW-1133">Transmembrane helix</keyword>
<dbReference type="PROSITE" id="PS50883">
    <property type="entry name" value="EAL"/>
    <property type="match status" value="1"/>
</dbReference>
<dbReference type="Proteomes" id="UP001612915">
    <property type="component" value="Unassembled WGS sequence"/>
</dbReference>
<dbReference type="Gene3D" id="3.30.70.270">
    <property type="match status" value="1"/>
</dbReference>
<evidence type="ECO:0000259" key="2">
    <source>
        <dbReference type="PROSITE" id="PS50883"/>
    </source>
</evidence>
<dbReference type="InterPro" id="IPR029787">
    <property type="entry name" value="Nucleotide_cyclase"/>
</dbReference>
<dbReference type="Gene3D" id="3.20.20.450">
    <property type="entry name" value="EAL domain"/>
    <property type="match status" value="1"/>
</dbReference>
<name>A0ABW8APQ0_9ACTN</name>
<dbReference type="PROSITE" id="PS50887">
    <property type="entry name" value="GGDEF"/>
    <property type="match status" value="1"/>
</dbReference>
<feature type="transmembrane region" description="Helical" evidence="1">
    <location>
        <begin position="48"/>
        <end position="69"/>
    </location>
</feature>
<dbReference type="InterPro" id="IPR035919">
    <property type="entry name" value="EAL_sf"/>
</dbReference>
<dbReference type="NCBIfam" id="TIGR00254">
    <property type="entry name" value="GGDEF"/>
    <property type="match status" value="1"/>
</dbReference>
<organism evidence="4 5">
    <name type="scientific">Spongisporangium articulatum</name>
    <dbReference type="NCBI Taxonomy" id="3362603"/>
    <lineage>
        <taxon>Bacteria</taxon>
        <taxon>Bacillati</taxon>
        <taxon>Actinomycetota</taxon>
        <taxon>Actinomycetes</taxon>
        <taxon>Kineosporiales</taxon>
        <taxon>Kineosporiaceae</taxon>
        <taxon>Spongisporangium</taxon>
    </lineage>
</organism>
<reference evidence="4 5" key="1">
    <citation type="submission" date="2024-10" db="EMBL/GenBank/DDBJ databases">
        <title>The Natural Products Discovery Center: Release of the First 8490 Sequenced Strains for Exploring Actinobacteria Biosynthetic Diversity.</title>
        <authorList>
            <person name="Kalkreuter E."/>
            <person name="Kautsar S.A."/>
            <person name="Yang D."/>
            <person name="Bader C.D."/>
            <person name="Teijaro C.N."/>
            <person name="Fluegel L."/>
            <person name="Davis C.M."/>
            <person name="Simpson J.R."/>
            <person name="Lauterbach L."/>
            <person name="Steele A.D."/>
            <person name="Gui C."/>
            <person name="Meng S."/>
            <person name="Li G."/>
            <person name="Viehrig K."/>
            <person name="Ye F."/>
            <person name="Su P."/>
            <person name="Kiefer A.F."/>
            <person name="Nichols A."/>
            <person name="Cepeda A.J."/>
            <person name="Yan W."/>
            <person name="Fan B."/>
            <person name="Jiang Y."/>
            <person name="Adhikari A."/>
            <person name="Zheng C.-J."/>
            <person name="Schuster L."/>
            <person name="Cowan T.M."/>
            <person name="Smanski M.J."/>
            <person name="Chevrette M.G."/>
            <person name="De Carvalho L.P.S."/>
            <person name="Shen B."/>
        </authorList>
    </citation>
    <scope>NUCLEOTIDE SEQUENCE [LARGE SCALE GENOMIC DNA]</scope>
    <source>
        <strain evidence="4 5">NPDC049639</strain>
    </source>
</reference>
<dbReference type="InterPro" id="IPR001633">
    <property type="entry name" value="EAL_dom"/>
</dbReference>
<dbReference type="InterPro" id="IPR000160">
    <property type="entry name" value="GGDEF_dom"/>
</dbReference>
<proteinExistence type="predicted"/>
<dbReference type="SUPFAM" id="SSF55073">
    <property type="entry name" value="Nucleotide cyclase"/>
    <property type="match status" value="1"/>
</dbReference>
<dbReference type="CDD" id="cd01948">
    <property type="entry name" value="EAL"/>
    <property type="match status" value="1"/>
</dbReference>
<dbReference type="Pfam" id="PF00563">
    <property type="entry name" value="EAL"/>
    <property type="match status" value="1"/>
</dbReference>
<feature type="transmembrane region" description="Helical" evidence="1">
    <location>
        <begin position="114"/>
        <end position="131"/>
    </location>
</feature>
<feature type="domain" description="GGDEF" evidence="3">
    <location>
        <begin position="392"/>
        <end position="524"/>
    </location>
</feature>
<keyword evidence="1" id="KW-0472">Membrane</keyword>
<dbReference type="InterPro" id="IPR052155">
    <property type="entry name" value="Biofilm_reg_signaling"/>
</dbReference>
<dbReference type="SMART" id="SM00052">
    <property type="entry name" value="EAL"/>
    <property type="match status" value="1"/>
</dbReference>
<comment type="caution">
    <text evidence="4">The sequence shown here is derived from an EMBL/GenBank/DDBJ whole genome shotgun (WGS) entry which is preliminary data.</text>
</comment>
<dbReference type="PANTHER" id="PTHR44757">
    <property type="entry name" value="DIGUANYLATE CYCLASE DGCP"/>
    <property type="match status" value="1"/>
</dbReference>
<dbReference type="EMBL" id="JBITLV010000004">
    <property type="protein sequence ID" value="MFI7588360.1"/>
    <property type="molecule type" value="Genomic_DNA"/>
</dbReference>
<gene>
    <name evidence="4" type="ORF">ACIB24_14925</name>
</gene>
<protein>
    <submittedName>
        <fullName evidence="4">Bifunctional diguanylate cyclase/phosphodiesterase</fullName>
    </submittedName>
</protein>
<dbReference type="PANTHER" id="PTHR44757:SF2">
    <property type="entry name" value="BIOFILM ARCHITECTURE MAINTENANCE PROTEIN MBAA"/>
    <property type="match status" value="1"/>
</dbReference>
<dbReference type="CDD" id="cd01949">
    <property type="entry name" value="GGDEF"/>
    <property type="match status" value="1"/>
</dbReference>
<keyword evidence="1" id="KW-0812">Transmembrane</keyword>
<dbReference type="Pfam" id="PF00990">
    <property type="entry name" value="GGDEF"/>
    <property type="match status" value="1"/>
</dbReference>
<dbReference type="SUPFAM" id="SSF141868">
    <property type="entry name" value="EAL domain-like"/>
    <property type="match status" value="1"/>
</dbReference>
<accession>A0ABW8APQ0</accession>
<feature type="transmembrane region" description="Helical" evidence="1">
    <location>
        <begin position="76"/>
        <end position="102"/>
    </location>
</feature>
<dbReference type="InterPro" id="IPR043128">
    <property type="entry name" value="Rev_trsase/Diguanyl_cyclase"/>
</dbReference>
<feature type="domain" description="EAL" evidence="2">
    <location>
        <begin position="533"/>
        <end position="787"/>
    </location>
</feature>
<evidence type="ECO:0000259" key="3">
    <source>
        <dbReference type="PROSITE" id="PS50887"/>
    </source>
</evidence>
<evidence type="ECO:0000313" key="5">
    <source>
        <dbReference type="Proteomes" id="UP001612915"/>
    </source>
</evidence>
<evidence type="ECO:0000256" key="1">
    <source>
        <dbReference type="SAM" id="Phobius"/>
    </source>
</evidence>
<feature type="transmembrane region" description="Helical" evidence="1">
    <location>
        <begin position="143"/>
        <end position="163"/>
    </location>
</feature>
<evidence type="ECO:0000313" key="4">
    <source>
        <dbReference type="EMBL" id="MFI7588360.1"/>
    </source>
</evidence>
<keyword evidence="5" id="KW-1185">Reference proteome</keyword>
<dbReference type="RefSeq" id="WP_398281775.1">
    <property type="nucleotide sequence ID" value="NZ_JBITLV010000004.1"/>
</dbReference>
<dbReference type="SMART" id="SM00267">
    <property type="entry name" value="GGDEF"/>
    <property type="match status" value="1"/>
</dbReference>